<dbReference type="PIRSF" id="PIRSF006470">
    <property type="entry name" value="DctB"/>
    <property type="match status" value="1"/>
</dbReference>
<dbReference type="InterPro" id="IPR018389">
    <property type="entry name" value="DctP_fam"/>
</dbReference>
<dbReference type="PANTHER" id="PTHR33376">
    <property type="match status" value="1"/>
</dbReference>
<protein>
    <submittedName>
        <fullName evidence="4">DctP family TRAP transporter solute-binding subunit</fullName>
    </submittedName>
</protein>
<dbReference type="NCBIfam" id="NF037995">
    <property type="entry name" value="TRAP_S1"/>
    <property type="match status" value="1"/>
</dbReference>
<reference evidence="4 5" key="1">
    <citation type="submission" date="2019-11" db="EMBL/GenBank/DDBJ databases">
        <title>Draft genome sequences of five Paenibacillus species of dairy origin.</title>
        <authorList>
            <person name="Olajide A.M."/>
            <person name="Chen S."/>
            <person name="Lapointe G."/>
        </authorList>
    </citation>
    <scope>NUCLEOTIDE SEQUENCE [LARGE SCALE GENOMIC DNA]</scope>
    <source>
        <strain evidence="4 5">2CS3</strain>
    </source>
</reference>
<evidence type="ECO:0000313" key="4">
    <source>
        <dbReference type="EMBL" id="MUG73587.1"/>
    </source>
</evidence>
<dbReference type="AlphaFoldDB" id="A0A7X3CVW3"/>
<keyword evidence="5" id="KW-1185">Reference proteome</keyword>
<comment type="caution">
    <text evidence="4">The sequence shown here is derived from an EMBL/GenBank/DDBJ whole genome shotgun (WGS) entry which is preliminary data.</text>
</comment>
<dbReference type="Pfam" id="PF03480">
    <property type="entry name" value="DctP"/>
    <property type="match status" value="1"/>
</dbReference>
<evidence type="ECO:0000256" key="3">
    <source>
        <dbReference type="ARBA" id="ARBA00022729"/>
    </source>
</evidence>
<dbReference type="EMBL" id="WNZX01000028">
    <property type="protein sequence ID" value="MUG73587.1"/>
    <property type="molecule type" value="Genomic_DNA"/>
</dbReference>
<keyword evidence="3" id="KW-0732">Signal</keyword>
<dbReference type="InterPro" id="IPR038404">
    <property type="entry name" value="TRAP_DctP_sf"/>
</dbReference>
<comment type="similarity">
    <text evidence="1">Belongs to the bacterial solute-binding protein 7 family.</text>
</comment>
<dbReference type="RefSeq" id="WP_330164592.1">
    <property type="nucleotide sequence ID" value="NZ_WNZX01000028.1"/>
</dbReference>
<dbReference type="InterPro" id="IPR004682">
    <property type="entry name" value="TRAP_DctP"/>
</dbReference>
<gene>
    <name evidence="4" type="ORF">GNP93_23465</name>
</gene>
<dbReference type="Proteomes" id="UP000450917">
    <property type="component" value="Unassembled WGS sequence"/>
</dbReference>
<dbReference type="NCBIfam" id="TIGR00787">
    <property type="entry name" value="dctP"/>
    <property type="match status" value="1"/>
</dbReference>
<dbReference type="GO" id="GO:0055085">
    <property type="term" value="P:transmembrane transport"/>
    <property type="evidence" value="ECO:0007669"/>
    <property type="project" value="InterPro"/>
</dbReference>
<evidence type="ECO:0000313" key="5">
    <source>
        <dbReference type="Proteomes" id="UP000450917"/>
    </source>
</evidence>
<dbReference type="GO" id="GO:0030288">
    <property type="term" value="C:outer membrane-bounded periplasmic space"/>
    <property type="evidence" value="ECO:0007669"/>
    <property type="project" value="InterPro"/>
</dbReference>
<organism evidence="4 5">
    <name type="scientific">Paenibacillus validus</name>
    <dbReference type="NCBI Taxonomy" id="44253"/>
    <lineage>
        <taxon>Bacteria</taxon>
        <taxon>Bacillati</taxon>
        <taxon>Bacillota</taxon>
        <taxon>Bacilli</taxon>
        <taxon>Bacillales</taxon>
        <taxon>Paenibacillaceae</taxon>
        <taxon>Paenibacillus</taxon>
    </lineage>
</organism>
<proteinExistence type="inferred from homology"/>
<evidence type="ECO:0000256" key="1">
    <source>
        <dbReference type="ARBA" id="ARBA00009023"/>
    </source>
</evidence>
<sequence length="342" mass="38813">MKTVAGISIFLVLGLLAAYLIGFQPDIGGELPYDDEHTGLKDRIVIKFSHVVAENTPKGLAAAHFAELVKEKSQDRVEVQVFPNGMLYAEDNEITALQNDDVQMIAPSFSNMNVIDPAWLVMDLPFAFRNQQEVERALQGVLGERLLATLEPHGMKGAAFWHNGFRQVTNNVRQLRTPEDFQGLKFRIQPSPVLKRQFEALGASTISTPFNEIYRSLKNGKVDGQENTISNILSKRLYQVQGFITISNHSYLGYIVTFNKRFWEDLPPDVQQLLKEALAETSDWNNREALSHENRLQMLAQNQSIEMTTLSDADKALWRQRFEPLYQEFADIIGSDLMKEIP</sequence>
<accession>A0A7X3CVW3</accession>
<evidence type="ECO:0000256" key="2">
    <source>
        <dbReference type="ARBA" id="ARBA00022448"/>
    </source>
</evidence>
<keyword evidence="2" id="KW-0813">Transport</keyword>
<dbReference type="PANTHER" id="PTHR33376:SF7">
    <property type="entry name" value="C4-DICARBOXYLATE-BINDING PROTEIN DCTB"/>
    <property type="match status" value="1"/>
</dbReference>
<dbReference type="Gene3D" id="3.40.190.170">
    <property type="entry name" value="Bacterial extracellular solute-binding protein, family 7"/>
    <property type="match status" value="1"/>
</dbReference>
<name>A0A7X3CVW3_9BACL</name>